<dbReference type="Gene3D" id="3.20.20.100">
    <property type="entry name" value="NADP-dependent oxidoreductase domain"/>
    <property type="match status" value="1"/>
</dbReference>
<evidence type="ECO:0000256" key="5">
    <source>
        <dbReference type="PIRSR" id="PIRSR000097-2"/>
    </source>
</evidence>
<feature type="binding site" evidence="5">
    <location>
        <position position="109"/>
    </location>
    <ligand>
        <name>substrate</name>
    </ligand>
</feature>
<feature type="site" description="Lowers pKa of active site Tyr" evidence="6">
    <location>
        <position position="76"/>
    </location>
</feature>
<proteinExistence type="inferred from homology"/>
<evidence type="ECO:0000256" key="3">
    <source>
        <dbReference type="ARBA" id="ARBA00023002"/>
    </source>
</evidence>
<dbReference type="PIRSF" id="PIRSF000097">
    <property type="entry name" value="AKR"/>
    <property type="match status" value="1"/>
</dbReference>
<dbReference type="GO" id="GO:0016616">
    <property type="term" value="F:oxidoreductase activity, acting on the CH-OH group of donors, NAD or NADP as acceptor"/>
    <property type="evidence" value="ECO:0007669"/>
    <property type="project" value="UniProtKB-ARBA"/>
</dbReference>
<dbReference type="Pfam" id="PF00248">
    <property type="entry name" value="Aldo_ket_red"/>
    <property type="match status" value="1"/>
</dbReference>
<dbReference type="InterPro" id="IPR023210">
    <property type="entry name" value="NADP_OxRdtase_dom"/>
</dbReference>
<dbReference type="PROSITE" id="PS00062">
    <property type="entry name" value="ALDOKETO_REDUCTASE_2"/>
    <property type="match status" value="1"/>
</dbReference>
<evidence type="ECO:0000256" key="2">
    <source>
        <dbReference type="ARBA" id="ARBA00022857"/>
    </source>
</evidence>
<sequence>MMELPALELNTGRLIPQIGFGTARLPDEEVRVLVRDALALGYTAIDTAASYDNEIGVGQGLADSGLRREDLYVTTKLRGADQGSASVKHALRQSLDRLGLEYVDLYLIHWPLPRLDRYVESWIAMTELVDEGLVRDIGVSNFTPEYLDRLAAESDTVPAVNQIELHPKFPQQAQREDDSERGIVTESWSPLGQDGSLFTDPTVLSIADRYRKTAAQVLIRWHLDQGLVVIPKASSPARIAQNLDVLDFALDEQDLAAMARLDTGQRVNGQHPAEYEEF</sequence>
<dbReference type="RefSeq" id="WP_407666888.1">
    <property type="nucleotide sequence ID" value="NZ_WLYK01000008.1"/>
</dbReference>
<reference evidence="8 9" key="1">
    <citation type="submission" date="2019-11" db="EMBL/GenBank/DDBJ databases">
        <authorList>
            <person name="Jiang L.-Q."/>
        </authorList>
    </citation>
    <scope>NUCLEOTIDE SEQUENCE [LARGE SCALE GENOMIC DNA]</scope>
    <source>
        <strain evidence="8 9">YIM 132087</strain>
    </source>
</reference>
<dbReference type="PRINTS" id="PR00069">
    <property type="entry name" value="ALDKETRDTASE"/>
</dbReference>
<evidence type="ECO:0000256" key="1">
    <source>
        <dbReference type="ARBA" id="ARBA00007905"/>
    </source>
</evidence>
<name>A0A7K1FQ04_9ACTN</name>
<evidence type="ECO:0000256" key="4">
    <source>
        <dbReference type="PIRSR" id="PIRSR000097-1"/>
    </source>
</evidence>
<dbReference type="PANTHER" id="PTHR43827">
    <property type="entry name" value="2,5-DIKETO-D-GLUCONIC ACID REDUCTASE"/>
    <property type="match status" value="1"/>
</dbReference>
<evidence type="ECO:0000313" key="8">
    <source>
        <dbReference type="EMBL" id="MTD16226.1"/>
    </source>
</evidence>
<keyword evidence="9" id="KW-1185">Reference proteome</keyword>
<dbReference type="EMBL" id="WLYK01000008">
    <property type="protein sequence ID" value="MTD16226.1"/>
    <property type="molecule type" value="Genomic_DNA"/>
</dbReference>
<feature type="active site" description="Proton donor" evidence="4">
    <location>
        <position position="51"/>
    </location>
</feature>
<dbReference type="Proteomes" id="UP000460221">
    <property type="component" value="Unassembled WGS sequence"/>
</dbReference>
<keyword evidence="2" id="KW-0521">NADP</keyword>
<dbReference type="InterPro" id="IPR020471">
    <property type="entry name" value="AKR"/>
</dbReference>
<dbReference type="InterPro" id="IPR018170">
    <property type="entry name" value="Aldo/ket_reductase_CS"/>
</dbReference>
<evidence type="ECO:0000313" key="9">
    <source>
        <dbReference type="Proteomes" id="UP000460221"/>
    </source>
</evidence>
<protein>
    <submittedName>
        <fullName evidence="8">Aldo/keto reductase</fullName>
    </submittedName>
</protein>
<gene>
    <name evidence="8" type="ORF">GIS00_20005</name>
</gene>
<dbReference type="AlphaFoldDB" id="A0A7K1FQ04"/>
<dbReference type="InterPro" id="IPR036812">
    <property type="entry name" value="NAD(P)_OxRdtase_dom_sf"/>
</dbReference>
<evidence type="ECO:0000259" key="7">
    <source>
        <dbReference type="Pfam" id="PF00248"/>
    </source>
</evidence>
<organism evidence="8 9">
    <name type="scientific">Nakamurella alba</name>
    <dbReference type="NCBI Taxonomy" id="2665158"/>
    <lineage>
        <taxon>Bacteria</taxon>
        <taxon>Bacillati</taxon>
        <taxon>Actinomycetota</taxon>
        <taxon>Actinomycetes</taxon>
        <taxon>Nakamurellales</taxon>
        <taxon>Nakamurellaceae</taxon>
        <taxon>Nakamurella</taxon>
    </lineage>
</organism>
<comment type="similarity">
    <text evidence="1">Belongs to the aldo/keto reductase family.</text>
</comment>
<dbReference type="FunFam" id="3.20.20.100:FF:000002">
    <property type="entry name" value="2,5-diketo-D-gluconic acid reductase A"/>
    <property type="match status" value="1"/>
</dbReference>
<accession>A0A7K1FQ04</accession>
<dbReference type="SUPFAM" id="SSF51430">
    <property type="entry name" value="NAD(P)-linked oxidoreductase"/>
    <property type="match status" value="1"/>
</dbReference>
<feature type="domain" description="NADP-dependent oxidoreductase" evidence="7">
    <location>
        <begin position="18"/>
        <end position="261"/>
    </location>
</feature>
<evidence type="ECO:0000256" key="6">
    <source>
        <dbReference type="PIRSR" id="PIRSR000097-3"/>
    </source>
</evidence>
<dbReference type="PANTHER" id="PTHR43827:SF3">
    <property type="entry name" value="NADP-DEPENDENT OXIDOREDUCTASE DOMAIN-CONTAINING PROTEIN"/>
    <property type="match status" value="1"/>
</dbReference>
<keyword evidence="3" id="KW-0560">Oxidoreductase</keyword>
<comment type="caution">
    <text evidence="8">The sequence shown here is derived from an EMBL/GenBank/DDBJ whole genome shotgun (WGS) entry which is preliminary data.</text>
</comment>